<gene>
    <name evidence="1" type="ORF">IPN02_14375</name>
</gene>
<dbReference type="EMBL" id="JADJZA010000008">
    <property type="protein sequence ID" value="MBK9297990.1"/>
    <property type="molecule type" value="Genomic_DNA"/>
</dbReference>
<organism evidence="1 2">
    <name type="scientific">Candidatus Neomicrothrix subdominans</name>
    <dbReference type="NCBI Taxonomy" id="2954438"/>
    <lineage>
        <taxon>Bacteria</taxon>
        <taxon>Bacillati</taxon>
        <taxon>Actinomycetota</taxon>
        <taxon>Acidimicrobiia</taxon>
        <taxon>Acidimicrobiales</taxon>
        <taxon>Microthrixaceae</taxon>
        <taxon>Candidatus Neomicrothrix</taxon>
    </lineage>
</organism>
<evidence type="ECO:0000313" key="1">
    <source>
        <dbReference type="EMBL" id="MBK9297990.1"/>
    </source>
</evidence>
<dbReference type="Proteomes" id="UP000727993">
    <property type="component" value="Unassembled WGS sequence"/>
</dbReference>
<reference evidence="1 2" key="1">
    <citation type="submission" date="2020-10" db="EMBL/GenBank/DDBJ databases">
        <title>Connecting structure to function with the recovery of over 1000 high-quality activated sludge metagenome-assembled genomes encoding full-length rRNA genes using long-read sequencing.</title>
        <authorList>
            <person name="Singleton C.M."/>
            <person name="Petriglieri F."/>
            <person name="Kristensen J.M."/>
            <person name="Kirkegaard R.H."/>
            <person name="Michaelsen T.Y."/>
            <person name="Andersen M.H."/>
            <person name="Karst S.M."/>
            <person name="Dueholm M.S."/>
            <person name="Nielsen P.H."/>
            <person name="Albertsen M."/>
        </authorList>
    </citation>
    <scope>NUCLEOTIDE SEQUENCE [LARGE SCALE GENOMIC DNA]</scope>
    <source>
        <strain evidence="1">Lyne_18-Q3-R50-59_MAXAC.006</strain>
    </source>
</reference>
<accession>A0A936TGR2</accession>
<dbReference type="AlphaFoldDB" id="A0A936TGR2"/>
<name>A0A936TGR2_9ACTN</name>
<proteinExistence type="predicted"/>
<evidence type="ECO:0000313" key="2">
    <source>
        <dbReference type="Proteomes" id="UP000727993"/>
    </source>
</evidence>
<comment type="caution">
    <text evidence="1">The sequence shown here is derived from an EMBL/GenBank/DDBJ whole genome shotgun (WGS) entry which is preliminary data.</text>
</comment>
<sequence>MTSGMSLPHPPSLATVAVTLLGDQDRPSAWDSFEITRLGGAQIICSCYQDRASTITTAMPVTQAADRPSTKILLRAAWHASLRSSSRSGRKSADGASTIATDTLMAGLVVEWITATSVRPVITSAGHRNTLAFVVCERQATGLSGAAAVSLRSAARTVR</sequence>
<protein>
    <submittedName>
        <fullName evidence="1">Uncharacterized protein</fullName>
    </submittedName>
</protein>